<feature type="transmembrane region" description="Helical" evidence="9">
    <location>
        <begin position="59"/>
        <end position="78"/>
    </location>
</feature>
<protein>
    <recommendedName>
        <fullName evidence="9">Lipoprotein signal peptidase</fullName>
        <ecNumber evidence="9">3.4.23.36</ecNumber>
    </recommendedName>
    <alternativeName>
        <fullName evidence="9">Prolipoprotein signal peptidase</fullName>
    </alternativeName>
    <alternativeName>
        <fullName evidence="9">Signal peptidase II</fullName>
        <shortName evidence="9">SPase II</shortName>
    </alternativeName>
</protein>
<dbReference type="PANTHER" id="PTHR33695:SF1">
    <property type="entry name" value="LIPOPROTEIN SIGNAL PEPTIDASE"/>
    <property type="match status" value="1"/>
</dbReference>
<evidence type="ECO:0000256" key="3">
    <source>
        <dbReference type="ARBA" id="ARBA00022670"/>
    </source>
</evidence>
<feature type="active site" evidence="9">
    <location>
        <position position="130"/>
    </location>
</feature>
<keyword evidence="7 9" id="KW-1133">Transmembrane helix</keyword>
<dbReference type="EMBL" id="DVML01000020">
    <property type="protein sequence ID" value="HIU22581.1"/>
    <property type="molecule type" value="Genomic_DNA"/>
</dbReference>
<evidence type="ECO:0000313" key="11">
    <source>
        <dbReference type="EMBL" id="HIU22581.1"/>
    </source>
</evidence>
<evidence type="ECO:0000256" key="8">
    <source>
        <dbReference type="ARBA" id="ARBA00023136"/>
    </source>
</evidence>
<evidence type="ECO:0000256" key="1">
    <source>
        <dbReference type="ARBA" id="ARBA00006139"/>
    </source>
</evidence>
<dbReference type="GO" id="GO:0006508">
    <property type="term" value="P:proteolysis"/>
    <property type="evidence" value="ECO:0007669"/>
    <property type="project" value="UniProtKB-KW"/>
</dbReference>
<dbReference type="Proteomes" id="UP000824087">
    <property type="component" value="Unassembled WGS sequence"/>
</dbReference>
<dbReference type="InterPro" id="IPR001872">
    <property type="entry name" value="Peptidase_A8"/>
</dbReference>
<evidence type="ECO:0000256" key="10">
    <source>
        <dbReference type="RuleBase" id="RU004181"/>
    </source>
</evidence>
<reference evidence="11" key="1">
    <citation type="submission" date="2020-10" db="EMBL/GenBank/DDBJ databases">
        <authorList>
            <person name="Gilroy R."/>
        </authorList>
    </citation>
    <scope>NUCLEOTIDE SEQUENCE</scope>
    <source>
        <strain evidence="11">CHK197-8231</strain>
    </source>
</reference>
<comment type="similarity">
    <text evidence="1 9 10">Belongs to the peptidase A8 family.</text>
</comment>
<evidence type="ECO:0000256" key="4">
    <source>
        <dbReference type="ARBA" id="ARBA00022692"/>
    </source>
</evidence>
<dbReference type="HAMAP" id="MF_00161">
    <property type="entry name" value="LspA"/>
    <property type="match status" value="1"/>
</dbReference>
<evidence type="ECO:0000256" key="6">
    <source>
        <dbReference type="ARBA" id="ARBA00022801"/>
    </source>
</evidence>
<dbReference type="NCBIfam" id="TIGR00077">
    <property type="entry name" value="lspA"/>
    <property type="match status" value="1"/>
</dbReference>
<evidence type="ECO:0000313" key="12">
    <source>
        <dbReference type="Proteomes" id="UP000824087"/>
    </source>
</evidence>
<dbReference type="PRINTS" id="PR00781">
    <property type="entry name" value="LIPOSIGPTASE"/>
</dbReference>
<sequence length="167" mass="19602">MKKITILALCCVVLDQFVKWIITHMIDFMEQIFVIPDFFYITNVRNYGAAWSILDGNRAFFIFMAFFCLALIYYFFIYHQKLSKREVLGYGLLIGGIIGNLIDRMILGYVVDYIGLIFFGYHYPVFNIADVCIVGSVFIILYHFWKERSLDGTDNHRQRGSSRKNRS</sequence>
<comment type="subcellular location">
    <subcellularLocation>
        <location evidence="9">Cell membrane</location>
        <topology evidence="9">Multi-pass membrane protein</topology>
    </subcellularLocation>
</comment>
<keyword evidence="2 9" id="KW-1003">Cell membrane</keyword>
<organism evidence="11 12">
    <name type="scientific">Candidatus Fimihabitans intestinipullorum</name>
    <dbReference type="NCBI Taxonomy" id="2840820"/>
    <lineage>
        <taxon>Bacteria</taxon>
        <taxon>Bacillati</taxon>
        <taxon>Mycoplasmatota</taxon>
        <taxon>Mycoplasmatota incertae sedis</taxon>
        <taxon>Candidatus Fimihabitans</taxon>
    </lineage>
</organism>
<dbReference type="GO" id="GO:0004190">
    <property type="term" value="F:aspartic-type endopeptidase activity"/>
    <property type="evidence" value="ECO:0007669"/>
    <property type="project" value="UniProtKB-UniRule"/>
</dbReference>
<dbReference type="EC" id="3.4.23.36" evidence="9"/>
<dbReference type="PANTHER" id="PTHR33695">
    <property type="entry name" value="LIPOPROTEIN SIGNAL PEPTIDASE"/>
    <property type="match status" value="1"/>
</dbReference>
<comment type="caution">
    <text evidence="9">Lacks conserved residue(s) required for the propagation of feature annotation.</text>
</comment>
<feature type="transmembrane region" description="Helical" evidence="9">
    <location>
        <begin position="90"/>
        <end position="111"/>
    </location>
</feature>
<dbReference type="AlphaFoldDB" id="A0A9D1L3G5"/>
<evidence type="ECO:0000256" key="2">
    <source>
        <dbReference type="ARBA" id="ARBA00022475"/>
    </source>
</evidence>
<keyword evidence="5 9" id="KW-0064">Aspartyl protease</keyword>
<keyword evidence="3 9" id="KW-0645">Protease</keyword>
<comment type="pathway">
    <text evidence="9">Protein modification; lipoprotein biosynthesis (signal peptide cleavage).</text>
</comment>
<keyword evidence="4 9" id="KW-0812">Transmembrane</keyword>
<proteinExistence type="inferred from homology"/>
<evidence type="ECO:0000256" key="5">
    <source>
        <dbReference type="ARBA" id="ARBA00022750"/>
    </source>
</evidence>
<reference evidence="11" key="2">
    <citation type="journal article" date="2021" name="PeerJ">
        <title>Extensive microbial diversity within the chicken gut microbiome revealed by metagenomics and culture.</title>
        <authorList>
            <person name="Gilroy R."/>
            <person name="Ravi A."/>
            <person name="Getino M."/>
            <person name="Pursley I."/>
            <person name="Horton D.L."/>
            <person name="Alikhan N.F."/>
            <person name="Baker D."/>
            <person name="Gharbi K."/>
            <person name="Hall N."/>
            <person name="Watson M."/>
            <person name="Adriaenssens E.M."/>
            <person name="Foster-Nyarko E."/>
            <person name="Jarju S."/>
            <person name="Secka A."/>
            <person name="Antonio M."/>
            <person name="Oren A."/>
            <person name="Chaudhuri R.R."/>
            <person name="La Ragione R."/>
            <person name="Hildebrand F."/>
            <person name="Pallen M.J."/>
        </authorList>
    </citation>
    <scope>NUCLEOTIDE SEQUENCE</scope>
    <source>
        <strain evidence="11">CHK197-8231</strain>
    </source>
</reference>
<comment type="catalytic activity">
    <reaction evidence="9">
        <text>Release of signal peptides from bacterial membrane prolipoproteins. Hydrolyzes -Xaa-Yaa-Zaa-|-(S,diacylglyceryl)Cys-, in which Xaa is hydrophobic (preferably Leu), and Yaa (Ala or Ser) and Zaa (Gly or Ala) have small, neutral side chains.</text>
        <dbReference type="EC" id="3.4.23.36"/>
    </reaction>
</comment>
<feature type="transmembrane region" description="Helical" evidence="9">
    <location>
        <begin position="123"/>
        <end position="145"/>
    </location>
</feature>
<keyword evidence="6 9" id="KW-0378">Hydrolase</keyword>
<gene>
    <name evidence="9 11" type="primary">lspA</name>
    <name evidence="11" type="ORF">IAD49_03260</name>
</gene>
<feature type="active site" evidence="9">
    <location>
        <position position="112"/>
    </location>
</feature>
<comment type="caution">
    <text evidence="11">The sequence shown here is derived from an EMBL/GenBank/DDBJ whole genome shotgun (WGS) entry which is preliminary data.</text>
</comment>
<dbReference type="GO" id="GO:0005886">
    <property type="term" value="C:plasma membrane"/>
    <property type="evidence" value="ECO:0007669"/>
    <property type="project" value="UniProtKB-SubCell"/>
</dbReference>
<keyword evidence="8 9" id="KW-0472">Membrane</keyword>
<accession>A0A9D1L3G5</accession>
<evidence type="ECO:0000256" key="9">
    <source>
        <dbReference type="HAMAP-Rule" id="MF_00161"/>
    </source>
</evidence>
<name>A0A9D1L3G5_9BACT</name>
<comment type="function">
    <text evidence="9">This protein specifically catalyzes the removal of signal peptides from prolipoproteins.</text>
</comment>
<dbReference type="Pfam" id="PF01252">
    <property type="entry name" value="Peptidase_A8"/>
    <property type="match status" value="1"/>
</dbReference>
<evidence type="ECO:0000256" key="7">
    <source>
        <dbReference type="ARBA" id="ARBA00022989"/>
    </source>
</evidence>